<keyword evidence="1" id="KW-0812">Transmembrane</keyword>
<dbReference type="EMBL" id="JABXYM010000001">
    <property type="protein sequence ID" value="MCR6098138.1"/>
    <property type="molecule type" value="Genomic_DNA"/>
</dbReference>
<organism evidence="2 3">
    <name type="scientific">Salipaludibacillus agaradhaerens</name>
    <name type="common">Bacillus agaradhaerens</name>
    <dbReference type="NCBI Taxonomy" id="76935"/>
    <lineage>
        <taxon>Bacteria</taxon>
        <taxon>Bacillati</taxon>
        <taxon>Bacillota</taxon>
        <taxon>Bacilli</taxon>
        <taxon>Bacillales</taxon>
        <taxon>Bacillaceae</taxon>
    </lineage>
</organism>
<evidence type="ECO:0000313" key="3">
    <source>
        <dbReference type="Proteomes" id="UP001057753"/>
    </source>
</evidence>
<sequence>MGDYKRFIILVAVLVIAHFSIHYYADREEDGEENGVLRYYSSIVSDFHLSSDYYMVDDSPHIELYPTEFTQEILERWKWVSEDFSEINYPAEAIEQNDWLVAYAQLTEGLNDIAEKGYQQESIRSYIFFDTERPEVTNNN</sequence>
<keyword evidence="3" id="KW-1185">Reference proteome</keyword>
<keyword evidence="1" id="KW-1133">Transmembrane helix</keyword>
<reference evidence="2" key="1">
    <citation type="submission" date="2020-06" db="EMBL/GenBank/DDBJ databases">
        <title>Insight into the genomes of haloalkaliphilic bacilli from Kenyan soda lakes.</title>
        <authorList>
            <person name="Mwirichia R."/>
            <person name="Villamizar G.C."/>
            <person name="Poehlein A."/>
            <person name="Mugweru J."/>
            <person name="Kipnyargis A."/>
            <person name="Kiplimo D."/>
            <person name="Orwa P."/>
            <person name="Daniel R."/>
        </authorList>
    </citation>
    <scope>NUCLEOTIDE SEQUENCE</scope>
    <source>
        <strain evidence="2">B1096_S55</strain>
    </source>
</reference>
<evidence type="ECO:0000256" key="1">
    <source>
        <dbReference type="SAM" id="Phobius"/>
    </source>
</evidence>
<protein>
    <submittedName>
        <fullName evidence="2">Uncharacterized protein</fullName>
    </submittedName>
</protein>
<feature type="transmembrane region" description="Helical" evidence="1">
    <location>
        <begin position="7"/>
        <end position="25"/>
    </location>
</feature>
<evidence type="ECO:0000313" key="2">
    <source>
        <dbReference type="EMBL" id="MCR6098138.1"/>
    </source>
</evidence>
<proteinExistence type="predicted"/>
<keyword evidence="1" id="KW-0472">Membrane</keyword>
<comment type="caution">
    <text evidence="2">The sequence shown here is derived from an EMBL/GenBank/DDBJ whole genome shotgun (WGS) entry which is preliminary data.</text>
</comment>
<dbReference type="Proteomes" id="UP001057753">
    <property type="component" value="Unassembled WGS sequence"/>
</dbReference>
<accession>A0A9Q4B4A0</accession>
<dbReference type="AlphaFoldDB" id="A0A9Q4B4A0"/>
<name>A0A9Q4B4A0_SALAG</name>
<dbReference type="RefSeq" id="WP_257822518.1">
    <property type="nucleotide sequence ID" value="NZ_JABXYM010000001.1"/>
</dbReference>
<gene>
    <name evidence="2" type="ORF">HXA33_16480</name>
</gene>